<gene>
    <name evidence="1" type="ORF">H7U12_13435</name>
</gene>
<dbReference type="SUPFAM" id="SSF159501">
    <property type="entry name" value="EreA/ChaN-like"/>
    <property type="match status" value="1"/>
</dbReference>
<evidence type="ECO:0000313" key="1">
    <source>
        <dbReference type="EMBL" id="MBC3540690.1"/>
    </source>
</evidence>
<evidence type="ECO:0008006" key="3">
    <source>
        <dbReference type="Google" id="ProtNLM"/>
    </source>
</evidence>
<reference evidence="1 2" key="1">
    <citation type="journal article" date="2019" name="Int. J. Syst. Evol. Microbiol.">
        <title>Rufibacter sediminis sp. nov., isolated from freshwater lake sediment.</title>
        <authorList>
            <person name="Qu J.H."/>
            <person name="Zhang L.J."/>
            <person name="Fu Y.H."/>
            <person name="Li H.F."/>
        </authorList>
    </citation>
    <scope>NUCLEOTIDE SEQUENCE [LARGE SCALE GENOMIC DNA]</scope>
    <source>
        <strain evidence="1 2">H-1</strain>
    </source>
</reference>
<keyword evidence="2" id="KW-1185">Reference proteome</keyword>
<comment type="caution">
    <text evidence="1">The sequence shown here is derived from an EMBL/GenBank/DDBJ whole genome shotgun (WGS) entry which is preliminary data.</text>
</comment>
<proteinExistence type="predicted"/>
<evidence type="ECO:0000313" key="2">
    <source>
        <dbReference type="Proteomes" id="UP000659698"/>
    </source>
</evidence>
<dbReference type="Proteomes" id="UP000659698">
    <property type="component" value="Unassembled WGS sequence"/>
</dbReference>
<sequence>MKKILKRIALFVLLTPVVLLVLAFVAYGIYALLAVGGESTPHQAYLQKHKQEVNLNQPSPAFPIFDSAFYQKQIFFLGEAHGTAAPQALDFALLQHLNQRVGLRHYLAEVDYSQAYFLNEYLRTGDERHLQTVFQVWAKQNAQWGNQNFYDKLKKIRALNQTLPEARRISILGVDKLQDLNTTRLFLKAVLGRFPENGLKDSAYVTLQKVVFADTLDEDAFTAAAGQFLSRVSPASSGTKGAADLHFDLQHTLENVAYLSSKTRRDSVMYLNLVSVTKARHLEKAKLYGMWGLFHTLPVAVERGVPFAYYLQQENSPYRGKTVSIGVYTLDSENMMPAAALPAFLSKGERYVNSGLANNDGPMVFVHGIKDLRAASREHTLTLFKTDAPDSPYRTSSRLASFKVLFPNQSIAFAGEHPRLTQVFRYVCLVRNSPALTPLPHL</sequence>
<protein>
    <recommendedName>
        <fullName evidence="3">Erythromycin esterase</fullName>
    </recommendedName>
</protein>
<dbReference type="RefSeq" id="WP_186638755.1">
    <property type="nucleotide sequence ID" value="NZ_JACOAF010000030.1"/>
</dbReference>
<name>A0ABR6VUU5_9BACT</name>
<dbReference type="EMBL" id="JACOAF010000030">
    <property type="protein sequence ID" value="MBC3540690.1"/>
    <property type="molecule type" value="Genomic_DNA"/>
</dbReference>
<dbReference type="Gene3D" id="3.30.1870.10">
    <property type="entry name" value="EreA-like, domain 2"/>
    <property type="match status" value="1"/>
</dbReference>
<organism evidence="1 2">
    <name type="scientific">Rufibacter sediminis</name>
    <dbReference type="NCBI Taxonomy" id="2762756"/>
    <lineage>
        <taxon>Bacteria</taxon>
        <taxon>Pseudomonadati</taxon>
        <taxon>Bacteroidota</taxon>
        <taxon>Cytophagia</taxon>
        <taxon>Cytophagales</taxon>
        <taxon>Hymenobacteraceae</taxon>
        <taxon>Rufibacter</taxon>
    </lineage>
</organism>
<accession>A0ABR6VUU5</accession>